<reference evidence="4 5" key="1">
    <citation type="submission" date="2013-07" db="EMBL/GenBank/DDBJ databases">
        <authorList>
            <person name="Weinstock G."/>
            <person name="Sodergren E."/>
            <person name="Wylie T."/>
            <person name="Fulton L."/>
            <person name="Fulton R."/>
            <person name="Fronick C."/>
            <person name="O'Laughlin M."/>
            <person name="Godfrey J."/>
            <person name="Miner T."/>
            <person name="Herter B."/>
            <person name="Appelbaum E."/>
            <person name="Cordes M."/>
            <person name="Lek S."/>
            <person name="Wollam A."/>
            <person name="Pepin K.H."/>
            <person name="Palsikar V.B."/>
            <person name="Mitreva M."/>
            <person name="Wilson R.K."/>
        </authorList>
    </citation>
    <scope>NUCLEOTIDE SEQUENCE [LARGE SCALE GENOMIC DNA]</scope>
    <source>
        <strain evidence="4 5">ATCC 14940</strain>
    </source>
</reference>
<proteinExistence type="predicted"/>
<dbReference type="EMBL" id="AWSU01000176">
    <property type="protein sequence ID" value="ERI76954.1"/>
    <property type="molecule type" value="Genomic_DNA"/>
</dbReference>
<protein>
    <recommendedName>
        <fullName evidence="3">Phosphomevalonate dehydratase large subunit-like domain-containing protein</fullName>
    </recommendedName>
</protein>
<organism evidence="4 5">
    <name type="scientific">[Clostridium] symbiosum ATCC 14940</name>
    <dbReference type="NCBI Taxonomy" id="411472"/>
    <lineage>
        <taxon>Bacteria</taxon>
        <taxon>Bacillati</taxon>
        <taxon>Bacillota</taxon>
        <taxon>Clostridia</taxon>
        <taxon>Lachnospirales</taxon>
        <taxon>Lachnospiraceae</taxon>
        <taxon>Otoolea</taxon>
    </lineage>
</organism>
<evidence type="ECO:0000313" key="5">
    <source>
        <dbReference type="Proteomes" id="UP000016491"/>
    </source>
</evidence>
<dbReference type="Pfam" id="PF04412">
    <property type="entry name" value="AcnX"/>
    <property type="match status" value="1"/>
</dbReference>
<dbReference type="AlphaFoldDB" id="A0ABC9TXY6"/>
<feature type="domain" description="Phosphomevalonate dehydratase large subunit-like" evidence="3">
    <location>
        <begin position="3"/>
        <end position="395"/>
    </location>
</feature>
<evidence type="ECO:0000256" key="2">
    <source>
        <dbReference type="ARBA" id="ARBA00023239"/>
    </source>
</evidence>
<evidence type="ECO:0000313" key="4">
    <source>
        <dbReference type="EMBL" id="ERI76954.1"/>
    </source>
</evidence>
<keyword evidence="1" id="KW-0408">Iron</keyword>
<dbReference type="GO" id="GO:0016829">
    <property type="term" value="F:lyase activity"/>
    <property type="evidence" value="ECO:0007669"/>
    <property type="project" value="UniProtKB-KW"/>
</dbReference>
<accession>A0ABC9TXY6</accession>
<gene>
    <name evidence="4" type="ORF">CLOSYM_02292</name>
</gene>
<dbReference type="Proteomes" id="UP000016491">
    <property type="component" value="Unassembled WGS sequence"/>
</dbReference>
<name>A0ABC9TXY6_CLOSY</name>
<keyword evidence="2" id="KW-0456">Lyase</keyword>
<dbReference type="PANTHER" id="PTHR36577">
    <property type="entry name" value="DUF521 DOMAIN PROTEIN (AFU_ORTHOLOGUE AFUA_6G00490)"/>
    <property type="match status" value="1"/>
</dbReference>
<sequence>MIMLLTDTQRDMLDGKYGKGKAMAARILTAVGESFRAVRLVPVTRVHVSLSAQGADIWFAEKMVQAGAVCAVAPTVNPGYSVCYFKSRSMLSPDAEENMKRTEDAYRSLGASLTYSCTPYLNENIPIRGEITAFSETSATIFVNSVIGAKTNRESAATALCAAITGFTPEYGMLLDDNRFADTAVYVEADMRDDFSYSLLGMMGKKIGKGIPVFLNLPVDPTTEQLIALGTQLNVSGSYEMFHIPGITPGSPTPEAASGYKPPRHTVTITQQDLDGLREDYAASNKTPAEFVMLGCPHYTYEQVLKVNEFMKSRLAVIPVWILTSRHVITLARSLGVYDELKRKNVQMIADTCIDESPVWGFLSGKTGLSDSPKCAYYMASFQAHINVMSTECCLEHAVKGGT</sequence>
<evidence type="ECO:0000256" key="1">
    <source>
        <dbReference type="ARBA" id="ARBA00023004"/>
    </source>
</evidence>
<dbReference type="InterPro" id="IPR007506">
    <property type="entry name" value="PMDh-L-like_dom"/>
</dbReference>
<dbReference type="PANTHER" id="PTHR36577:SF3">
    <property type="entry name" value="DUF521 DOMAIN PROTEIN (AFU_ORTHOLOGUE AFUA_6G00490)"/>
    <property type="match status" value="1"/>
</dbReference>
<comment type="caution">
    <text evidence="4">The sequence shown here is derived from an EMBL/GenBank/DDBJ whole genome shotgun (WGS) entry which is preliminary data.</text>
</comment>
<evidence type="ECO:0000259" key="3">
    <source>
        <dbReference type="Pfam" id="PF04412"/>
    </source>
</evidence>